<protein>
    <submittedName>
        <fullName evidence="2">Ankyrin-2</fullName>
    </submittedName>
</protein>
<keyword evidence="1" id="KW-0732">Signal</keyword>
<sequence>MRGWLFGVLLWNHHLAQQQIQIQIQASNGHHNASTTTTTPNVDLATESFDLEVHAVAALLHDLGWDRTPNSPYVSPDRRFEVDSAIASRAFLSEHHQHNHTHSAWDHRRTQLVWDAIALHTTASISQHKEAEVRVVGQGIMMDFYGPQLG</sequence>
<feature type="signal peptide" evidence="1">
    <location>
        <begin position="1"/>
        <end position="16"/>
    </location>
</feature>
<dbReference type="SUPFAM" id="SSF109604">
    <property type="entry name" value="HD-domain/PDEase-like"/>
    <property type="match status" value="1"/>
</dbReference>
<accession>A0ABR1QIB1</accession>
<reference evidence="2 3" key="1">
    <citation type="submission" date="2023-01" db="EMBL/GenBank/DDBJ databases">
        <title>Analysis of 21 Apiospora genomes using comparative genomics revels a genus with tremendous synthesis potential of carbohydrate active enzymes and secondary metabolites.</title>
        <authorList>
            <person name="Sorensen T."/>
        </authorList>
    </citation>
    <scope>NUCLEOTIDE SEQUENCE [LARGE SCALE GENOMIC DNA]</scope>
    <source>
        <strain evidence="2 3">CBS 24483</strain>
    </source>
</reference>
<gene>
    <name evidence="2" type="ORF">PG986_005198</name>
</gene>
<comment type="caution">
    <text evidence="2">The sequence shown here is derived from an EMBL/GenBank/DDBJ whole genome shotgun (WGS) entry which is preliminary data.</text>
</comment>
<organism evidence="2 3">
    <name type="scientific">Apiospora aurea</name>
    <dbReference type="NCBI Taxonomy" id="335848"/>
    <lineage>
        <taxon>Eukaryota</taxon>
        <taxon>Fungi</taxon>
        <taxon>Dikarya</taxon>
        <taxon>Ascomycota</taxon>
        <taxon>Pezizomycotina</taxon>
        <taxon>Sordariomycetes</taxon>
        <taxon>Xylariomycetidae</taxon>
        <taxon>Amphisphaeriales</taxon>
        <taxon>Apiosporaceae</taxon>
        <taxon>Apiospora</taxon>
    </lineage>
</organism>
<evidence type="ECO:0000313" key="2">
    <source>
        <dbReference type="EMBL" id="KAK7955976.1"/>
    </source>
</evidence>
<name>A0ABR1QIB1_9PEZI</name>
<dbReference type="GeneID" id="92074482"/>
<feature type="chain" id="PRO_5046066266" evidence="1">
    <location>
        <begin position="17"/>
        <end position="150"/>
    </location>
</feature>
<evidence type="ECO:0000313" key="3">
    <source>
        <dbReference type="Proteomes" id="UP001391051"/>
    </source>
</evidence>
<dbReference type="EMBL" id="JAQQWE010000004">
    <property type="protein sequence ID" value="KAK7955976.1"/>
    <property type="molecule type" value="Genomic_DNA"/>
</dbReference>
<dbReference type="PANTHER" id="PTHR35569:SF1">
    <property type="entry name" value="CYANAMIDE HYDRATASE DDI2-RELATED"/>
    <property type="match status" value="1"/>
</dbReference>
<keyword evidence="3" id="KW-1185">Reference proteome</keyword>
<dbReference type="Gene3D" id="1.10.3210.10">
    <property type="entry name" value="Hypothetical protein af1432"/>
    <property type="match status" value="1"/>
</dbReference>
<proteinExistence type="predicted"/>
<dbReference type="RefSeq" id="XP_066701282.1">
    <property type="nucleotide sequence ID" value="XM_066841420.1"/>
</dbReference>
<evidence type="ECO:0000256" key="1">
    <source>
        <dbReference type="SAM" id="SignalP"/>
    </source>
</evidence>
<dbReference type="Proteomes" id="UP001391051">
    <property type="component" value="Unassembled WGS sequence"/>
</dbReference>
<dbReference type="PANTHER" id="PTHR35569">
    <property type="entry name" value="CYANAMIDE HYDRATASE DDI2-RELATED"/>
    <property type="match status" value="1"/>
</dbReference>